<reference evidence="5" key="3">
    <citation type="submission" date="2016-07" db="EMBL/GenBank/DDBJ databases">
        <title>Evolution of pathogenesis and genome organization in the Tremellales.</title>
        <authorList>
            <person name="Cuomo C."/>
            <person name="Litvintseva A."/>
            <person name="Heitman J."/>
            <person name="Chen Y."/>
            <person name="Sun S."/>
            <person name="Springer D."/>
            <person name="Dromer F."/>
            <person name="Young S."/>
            <person name="Zeng Q."/>
            <person name="Chapman S."/>
            <person name="Gujja S."/>
            <person name="Saif S."/>
            <person name="Birren B."/>
        </authorList>
    </citation>
    <scope>NUCLEOTIDE SEQUENCE</scope>
    <source>
        <strain evidence="5">CBS 10737</strain>
    </source>
</reference>
<dbReference type="RefSeq" id="XP_019010401.1">
    <property type="nucleotide sequence ID" value="XM_019156599.1"/>
</dbReference>
<feature type="coiled-coil region" evidence="4">
    <location>
        <begin position="87"/>
        <end position="114"/>
    </location>
</feature>
<name>A0A1B9I0V4_9TREE</name>
<dbReference type="GO" id="GO:0000445">
    <property type="term" value="C:THO complex part of transcription export complex"/>
    <property type="evidence" value="ECO:0007669"/>
    <property type="project" value="TreeGrafter"/>
</dbReference>
<reference evidence="5" key="1">
    <citation type="submission" date="2013-07" db="EMBL/GenBank/DDBJ databases">
        <title>The Genome Sequence of Cryptococcus pinus CBS10737.</title>
        <authorList>
            <consortium name="The Broad Institute Genome Sequencing Platform"/>
            <person name="Cuomo C."/>
            <person name="Litvintseva A."/>
            <person name="Chen Y."/>
            <person name="Heitman J."/>
            <person name="Sun S."/>
            <person name="Springer D."/>
            <person name="Dromer F."/>
            <person name="Young S.K."/>
            <person name="Zeng Q."/>
            <person name="Gargeya S."/>
            <person name="Fitzgerald M."/>
            <person name="Abouelleil A."/>
            <person name="Alvarado L."/>
            <person name="Berlin A.M."/>
            <person name="Chapman S.B."/>
            <person name="Dewar J."/>
            <person name="Goldberg J."/>
            <person name="Griggs A."/>
            <person name="Gujja S."/>
            <person name="Hansen M."/>
            <person name="Howarth C."/>
            <person name="Imamovic A."/>
            <person name="Larimer J."/>
            <person name="McCowan C."/>
            <person name="Murphy C."/>
            <person name="Pearson M."/>
            <person name="Priest M."/>
            <person name="Roberts A."/>
            <person name="Saif S."/>
            <person name="Shea T."/>
            <person name="Sykes S."/>
            <person name="Wortman J."/>
            <person name="Nusbaum C."/>
            <person name="Birren B."/>
        </authorList>
    </citation>
    <scope>NUCLEOTIDE SEQUENCE [LARGE SCALE GENOMIC DNA]</scope>
    <source>
        <strain evidence="5">CBS 10737</strain>
    </source>
</reference>
<reference evidence="6" key="4">
    <citation type="submission" date="2024-02" db="EMBL/GenBank/DDBJ databases">
        <title>Comparative genomics of Cryptococcus and Kwoniella reveals pathogenesis evolution and contrasting modes of karyotype evolution via chromosome fusion or intercentromeric recombination.</title>
        <authorList>
            <person name="Coelho M.A."/>
            <person name="David-Palma M."/>
            <person name="Shea T."/>
            <person name="Bowers K."/>
            <person name="McGinley-Smith S."/>
            <person name="Mohammad A.W."/>
            <person name="Gnirke A."/>
            <person name="Yurkov A.M."/>
            <person name="Nowrousian M."/>
            <person name="Sun S."/>
            <person name="Cuomo C.A."/>
            <person name="Heitman J."/>
        </authorList>
    </citation>
    <scope>NUCLEOTIDE SEQUENCE</scope>
    <source>
        <strain evidence="6">CBS 10737</strain>
    </source>
</reference>
<evidence type="ECO:0000313" key="7">
    <source>
        <dbReference type="Proteomes" id="UP000094020"/>
    </source>
</evidence>
<accession>A0A1B9I0V4</accession>
<dbReference type="PANTHER" id="PTHR13375">
    <property type="entry name" value="FMS INTERACTING PROTEIN"/>
    <property type="match status" value="1"/>
</dbReference>
<dbReference type="Pfam" id="PF09766">
    <property type="entry name" value="FmiP_Thoc5"/>
    <property type="match status" value="1"/>
</dbReference>
<proteinExistence type="inferred from homology"/>
<evidence type="ECO:0000256" key="4">
    <source>
        <dbReference type="SAM" id="Coils"/>
    </source>
</evidence>
<reference evidence="6" key="2">
    <citation type="submission" date="2013-07" db="EMBL/GenBank/DDBJ databases">
        <authorList>
            <consortium name="The Broad Institute Genome Sequencing Platform"/>
            <person name="Cuomo C."/>
            <person name="Litvintseva A."/>
            <person name="Chen Y."/>
            <person name="Heitman J."/>
            <person name="Sun S."/>
            <person name="Springer D."/>
            <person name="Dromer F."/>
            <person name="Young S.K."/>
            <person name="Zeng Q."/>
            <person name="Gargeya S."/>
            <person name="Fitzgerald M."/>
            <person name="Abouelleil A."/>
            <person name="Alvarado L."/>
            <person name="Berlin A.M."/>
            <person name="Chapman S.B."/>
            <person name="Dewar J."/>
            <person name="Goldberg J."/>
            <person name="Griggs A."/>
            <person name="Gujja S."/>
            <person name="Hansen M."/>
            <person name="Howarth C."/>
            <person name="Imamovic A."/>
            <person name="Larimer J."/>
            <person name="McCowan C."/>
            <person name="Murphy C."/>
            <person name="Pearson M."/>
            <person name="Priest M."/>
            <person name="Roberts A."/>
            <person name="Saif S."/>
            <person name="Shea T."/>
            <person name="Sykes S."/>
            <person name="Wortman J."/>
            <person name="Nusbaum C."/>
            <person name="Birren B."/>
        </authorList>
    </citation>
    <scope>NUCLEOTIDE SEQUENCE</scope>
    <source>
        <strain evidence="6">CBS 10737</strain>
    </source>
</reference>
<evidence type="ECO:0000313" key="6">
    <source>
        <dbReference type="EMBL" id="WWC72087.1"/>
    </source>
</evidence>
<dbReference type="InterPro" id="IPR019163">
    <property type="entry name" value="THO_Thoc5"/>
</dbReference>
<comment type="similarity">
    <text evidence="2">Belongs to the THOC5 family.</text>
</comment>
<organism evidence="5">
    <name type="scientific">Kwoniella pini CBS 10737</name>
    <dbReference type="NCBI Taxonomy" id="1296096"/>
    <lineage>
        <taxon>Eukaryota</taxon>
        <taxon>Fungi</taxon>
        <taxon>Dikarya</taxon>
        <taxon>Basidiomycota</taxon>
        <taxon>Agaricomycotina</taxon>
        <taxon>Tremellomycetes</taxon>
        <taxon>Tremellales</taxon>
        <taxon>Cryptococcaceae</taxon>
        <taxon>Kwoniella</taxon>
    </lineage>
</organism>
<dbReference type="KEGG" id="kpin:30173239"/>
<dbReference type="Proteomes" id="UP000094020">
    <property type="component" value="Chromosome 8"/>
</dbReference>
<dbReference type="EMBL" id="KI894012">
    <property type="protein sequence ID" value="OCF49182.1"/>
    <property type="molecule type" value="Genomic_DNA"/>
</dbReference>
<gene>
    <name evidence="5" type="ORF">I206_04870</name>
    <name evidence="6" type="ORF">I206_106047</name>
</gene>
<evidence type="ECO:0000256" key="3">
    <source>
        <dbReference type="ARBA" id="ARBA00023242"/>
    </source>
</evidence>
<keyword evidence="7" id="KW-1185">Reference proteome</keyword>
<evidence type="ECO:0000256" key="1">
    <source>
        <dbReference type="ARBA" id="ARBA00004123"/>
    </source>
</evidence>
<evidence type="ECO:0000256" key="2">
    <source>
        <dbReference type="ARBA" id="ARBA00008044"/>
    </source>
</evidence>
<evidence type="ECO:0000313" key="5">
    <source>
        <dbReference type="EMBL" id="OCF49182.1"/>
    </source>
</evidence>
<dbReference type="STRING" id="1296096.A0A1B9I0V4"/>
<dbReference type="AlphaFoldDB" id="A0A1B9I0V4"/>
<dbReference type="OrthoDB" id="20582at2759"/>
<feature type="coiled-coil region" evidence="4">
    <location>
        <begin position="162"/>
        <end position="199"/>
    </location>
</feature>
<dbReference type="PANTHER" id="PTHR13375:SF3">
    <property type="entry name" value="THO COMPLEX SUBUNIT 5 HOMOLOG"/>
    <property type="match status" value="1"/>
</dbReference>
<keyword evidence="3" id="KW-0539">Nucleus</keyword>
<dbReference type="EMBL" id="CP144526">
    <property type="protein sequence ID" value="WWC72087.1"/>
    <property type="molecule type" value="Genomic_DNA"/>
</dbReference>
<keyword evidence="4" id="KW-0175">Coiled coil</keyword>
<protein>
    <submittedName>
        <fullName evidence="5">Uncharacterized protein</fullName>
    </submittedName>
</protein>
<dbReference type="GO" id="GO:0003729">
    <property type="term" value="F:mRNA binding"/>
    <property type="evidence" value="ECO:0007669"/>
    <property type="project" value="TreeGrafter"/>
</dbReference>
<dbReference type="GO" id="GO:0006406">
    <property type="term" value="P:mRNA export from nucleus"/>
    <property type="evidence" value="ECO:0007669"/>
    <property type="project" value="TreeGrafter"/>
</dbReference>
<comment type="subcellular location">
    <subcellularLocation>
        <location evidence="1">Nucleus</location>
    </subcellularLocation>
</comment>
<dbReference type="GeneID" id="30173239"/>
<sequence>MVLPKTIYPPSPLDPLLLLPIPENLPISPQSDLDPLLDVIQSHIKHSPFDGKEKIENEEIPITVLTSSIRQITRKSQILLNKSRNGVAESRNKLDLVDEDLRSLEYELTRVRDEIKKCSEYAPAYEEMELPSVEEYLAQAEESALNALPSKDSEEYDHELTIARLEYELKEIEKREIELNQITKERDNLIKIKKEIKMKFDAVDVHLGGFSRSANAVASKLKDVAELPITQISIESPLPTSESITMTST</sequence>